<dbReference type="InterPro" id="IPR006102">
    <property type="entry name" value="Ig-like_GH2"/>
</dbReference>
<dbReference type="InterPro" id="IPR008979">
    <property type="entry name" value="Galactose-bd-like_sf"/>
</dbReference>
<dbReference type="Gene3D" id="2.60.120.260">
    <property type="entry name" value="Galactose-binding domain-like"/>
    <property type="match status" value="1"/>
</dbReference>
<dbReference type="InterPro" id="IPR051913">
    <property type="entry name" value="GH2_Domain-Containing"/>
</dbReference>
<evidence type="ECO:0000259" key="2">
    <source>
        <dbReference type="Pfam" id="PF00703"/>
    </source>
</evidence>
<feature type="domain" description="Glycosyl hydrolases family 2 sugar binding" evidence="4">
    <location>
        <begin position="7"/>
        <end position="134"/>
    </location>
</feature>
<dbReference type="Pfam" id="PF00703">
    <property type="entry name" value="Glyco_hydro_2"/>
    <property type="match status" value="1"/>
</dbReference>
<evidence type="ECO:0000256" key="1">
    <source>
        <dbReference type="ARBA" id="ARBA00007401"/>
    </source>
</evidence>
<dbReference type="InterPro" id="IPR006103">
    <property type="entry name" value="Glyco_hydro_2_cat"/>
</dbReference>
<accession>A0A1B1YA85</accession>
<protein>
    <submittedName>
        <fullName evidence="5">Glycoside hydrolase family 2</fullName>
    </submittedName>
</protein>
<proteinExistence type="inferred from homology"/>
<feature type="domain" description="Glycoside hydrolase family 2 catalytic" evidence="3">
    <location>
        <begin position="285"/>
        <end position="436"/>
    </location>
</feature>
<organism evidence="5 6">
    <name type="scientific">Thermoclostridium stercorarium subsp. thermolacticum DSM 2910</name>
    <dbReference type="NCBI Taxonomy" id="1121336"/>
    <lineage>
        <taxon>Bacteria</taxon>
        <taxon>Bacillati</taxon>
        <taxon>Bacillota</taxon>
        <taxon>Clostridia</taxon>
        <taxon>Eubacteriales</taxon>
        <taxon>Oscillospiraceae</taxon>
        <taxon>Thermoclostridium</taxon>
    </lineage>
</organism>
<keyword evidence="5" id="KW-0378">Hydrolase</keyword>
<dbReference type="RefSeq" id="WP_015357883.1">
    <property type="nucleotide sequence ID" value="NZ_CP014672.1"/>
</dbReference>
<dbReference type="SUPFAM" id="SSF49785">
    <property type="entry name" value="Galactose-binding domain-like"/>
    <property type="match status" value="1"/>
</dbReference>
<dbReference type="SUPFAM" id="SSF51445">
    <property type="entry name" value="(Trans)glycosidases"/>
    <property type="match status" value="1"/>
</dbReference>
<evidence type="ECO:0000313" key="5">
    <source>
        <dbReference type="EMBL" id="ANW97658.1"/>
    </source>
</evidence>
<dbReference type="PANTHER" id="PTHR42732">
    <property type="entry name" value="BETA-GALACTOSIDASE"/>
    <property type="match status" value="1"/>
</dbReference>
<dbReference type="InterPro" id="IPR017853">
    <property type="entry name" value="GH"/>
</dbReference>
<evidence type="ECO:0000259" key="4">
    <source>
        <dbReference type="Pfam" id="PF02837"/>
    </source>
</evidence>
<dbReference type="Pfam" id="PF02836">
    <property type="entry name" value="Glyco_hydro_2_C"/>
    <property type="match status" value="1"/>
</dbReference>
<dbReference type="Proteomes" id="UP000092971">
    <property type="component" value="Chromosome"/>
</dbReference>
<dbReference type="GO" id="GO:0005975">
    <property type="term" value="P:carbohydrate metabolic process"/>
    <property type="evidence" value="ECO:0007669"/>
    <property type="project" value="InterPro"/>
</dbReference>
<dbReference type="InterPro" id="IPR006104">
    <property type="entry name" value="Glyco_hydro_2_N"/>
</dbReference>
<dbReference type="PANTHER" id="PTHR42732:SF1">
    <property type="entry name" value="BETA-MANNOSIDASE"/>
    <property type="match status" value="1"/>
</dbReference>
<evidence type="ECO:0000313" key="6">
    <source>
        <dbReference type="Proteomes" id="UP000092971"/>
    </source>
</evidence>
<dbReference type="GO" id="GO:0004553">
    <property type="term" value="F:hydrolase activity, hydrolyzing O-glycosyl compounds"/>
    <property type="evidence" value="ECO:0007669"/>
    <property type="project" value="InterPro"/>
</dbReference>
<reference evidence="5 6" key="1">
    <citation type="submission" date="2016-02" db="EMBL/GenBank/DDBJ databases">
        <title>Comparison of Clostridium stercorarium subspecies using comparative genomics and transcriptomics.</title>
        <authorList>
            <person name="Schellenberg J."/>
            <person name="Thallinger G."/>
            <person name="Levin D.B."/>
            <person name="Zhang X."/>
            <person name="Alvare G."/>
            <person name="Fristensky B."/>
            <person name="Sparling R."/>
        </authorList>
    </citation>
    <scope>NUCLEOTIDE SEQUENCE [LARGE SCALE GENOMIC DNA]</scope>
    <source>
        <strain evidence="5 6">DSM 2910</strain>
    </source>
</reference>
<dbReference type="EMBL" id="CP014672">
    <property type="protein sequence ID" value="ANW97658.1"/>
    <property type="molecule type" value="Genomic_DNA"/>
</dbReference>
<sequence>MDVNTISLSGEWKFSLDPEKAGITGKYYENELTDKIILPGTTDENKKGFKNEKHETERLTREYIYIGYAWYQKEIEISEAWKNKYILLFLERTRISHVWLDDKYIGTQNSICTPHLYELGRIDPGPHRLTIMVDNSELPVPGSHQTSPDTQTNWNGILGRIELTATDPVWINDINAYPDIRGKKVRLKVQIRNETGKKLSGILRLKANSFNSPDSHNVPEVSYNISLENQTTEIDIEYFIGDNMLLWDEYSPSLYRLYAKLSTTGAEKYISLKEITFAMREFSAKGTQFNINGRTVFLRGKTDCCVFPLTGYAPMDLKSWLEIFQIAKSYGINHYRFHTWCPPEACFTAADMLGIFLQVELPYWGPFYEPGEKDYNENAFYYLYSEARAIIKTFANHPSFVMFSAGNELSGSRRAISELIKTLREYDSRLLYSEGSNSFLWDPKIPDESDFWVTMRTAPGDSMVRGSFSHADKPLGHIQAGPPNTRKTYADSISNIPIPVISHEVGQYQSYPNFREIEKYTGVLKPYNLETFRQRAEKAGILDKADDFHKASGKLAVLCYKEEIEAALRTPGFGGIQLLDLQDFPGQGTALVGILDSFMHSKGFVTPEEWREFCSDIVLLACFDKYTYTTGEEFCAEIKVSNYGAGDIDNTVIEWWIGNGQETYFRGFLEVPEIRQGTVDTAGEIKLNLEGVKAPEKLTLNLKFKNSDIKNHYSIWVYPKKTDITIPSEICVSNNTEEAKSLLKEGKTVLFVVDKNTEIDSVEGFFAPDFWCYPMFRKACEDAGKPVAPGTLGILCNNNHPALKEFPCDYYSDWQWWHIITNSRPVILDKAAPGLNPVVQVIDNFDRNHRLGLLFEGRYKKGKVFVCASDLFSIQDKPEARQLLHSILKYMASEEFNPETVLG</sequence>
<comment type="similarity">
    <text evidence="1">Belongs to the glycosyl hydrolase 2 family.</text>
</comment>
<gene>
    <name evidence="5" type="ORF">CSTERTH_00730</name>
</gene>
<feature type="domain" description="Glycoside hydrolase family 2 immunoglobulin-like beta-sandwich" evidence="2">
    <location>
        <begin position="171"/>
        <end position="265"/>
    </location>
</feature>
<dbReference type="OrthoDB" id="9814867at2"/>
<evidence type="ECO:0000259" key="3">
    <source>
        <dbReference type="Pfam" id="PF02836"/>
    </source>
</evidence>
<dbReference type="Pfam" id="PF02837">
    <property type="entry name" value="Glyco_hydro_2_N"/>
    <property type="match status" value="1"/>
</dbReference>
<dbReference type="AlphaFoldDB" id="A0A1B1YA85"/>
<dbReference type="Gene3D" id="3.20.20.80">
    <property type="entry name" value="Glycosidases"/>
    <property type="match status" value="1"/>
</dbReference>
<name>A0A1B1YA85_THEST</name>